<organism evidence="1 2">
    <name type="scientific">Wickerhamomyces pijperi</name>
    <name type="common">Yeast</name>
    <name type="synonym">Pichia pijperi</name>
    <dbReference type="NCBI Taxonomy" id="599730"/>
    <lineage>
        <taxon>Eukaryota</taxon>
        <taxon>Fungi</taxon>
        <taxon>Dikarya</taxon>
        <taxon>Ascomycota</taxon>
        <taxon>Saccharomycotina</taxon>
        <taxon>Saccharomycetes</taxon>
        <taxon>Phaffomycetales</taxon>
        <taxon>Wickerhamomycetaceae</taxon>
        <taxon>Wickerhamomyces</taxon>
    </lineage>
</organism>
<evidence type="ECO:0000313" key="2">
    <source>
        <dbReference type="Proteomes" id="UP000774326"/>
    </source>
</evidence>
<keyword evidence="2" id="KW-1185">Reference proteome</keyword>
<dbReference type="AlphaFoldDB" id="A0A9P8QBE3"/>
<evidence type="ECO:0000313" key="1">
    <source>
        <dbReference type="EMBL" id="KAH3687833.1"/>
    </source>
</evidence>
<proteinExistence type="predicted"/>
<name>A0A9P8QBE3_WICPI</name>
<dbReference type="EMBL" id="JAEUBG010000610">
    <property type="protein sequence ID" value="KAH3687833.1"/>
    <property type="molecule type" value="Genomic_DNA"/>
</dbReference>
<dbReference type="Proteomes" id="UP000774326">
    <property type="component" value="Unassembled WGS sequence"/>
</dbReference>
<reference evidence="1" key="1">
    <citation type="journal article" date="2021" name="Open Biol.">
        <title>Shared evolutionary footprints suggest mitochondrial oxidative damage underlies multiple complex I losses in fungi.</title>
        <authorList>
            <person name="Schikora-Tamarit M.A."/>
            <person name="Marcet-Houben M."/>
            <person name="Nosek J."/>
            <person name="Gabaldon T."/>
        </authorList>
    </citation>
    <scope>NUCLEOTIDE SEQUENCE</scope>
    <source>
        <strain evidence="1">CBS2887</strain>
    </source>
</reference>
<comment type="caution">
    <text evidence="1">The sequence shown here is derived from an EMBL/GenBank/DDBJ whole genome shotgun (WGS) entry which is preliminary data.</text>
</comment>
<accession>A0A9P8QBE3</accession>
<reference evidence="1" key="2">
    <citation type="submission" date="2021-01" db="EMBL/GenBank/DDBJ databases">
        <authorList>
            <person name="Schikora-Tamarit M.A."/>
        </authorList>
    </citation>
    <scope>NUCLEOTIDE SEQUENCE</scope>
    <source>
        <strain evidence="1">CBS2887</strain>
    </source>
</reference>
<protein>
    <submittedName>
        <fullName evidence="1">Uncharacterized protein</fullName>
    </submittedName>
</protein>
<gene>
    <name evidence="1" type="ORF">WICPIJ_001208</name>
</gene>
<sequence length="123" mass="13547">MANSDSICSMISSFLATSFPNFSTFNFKSLTVCFKFSRSVNDLSRFEMFNLASLIPPSRLANSLCLASFCSIINVMFLLSPLSSSDLVDCSFCKSSRDLEDKPKLARSCFLKLSSSSLALISF</sequence>